<accession>A0A1M6PX83</accession>
<proteinExistence type="predicted"/>
<reference evidence="3" key="1">
    <citation type="submission" date="2016-11" db="EMBL/GenBank/DDBJ databases">
        <authorList>
            <person name="Varghese N."/>
            <person name="Submissions S."/>
        </authorList>
    </citation>
    <scope>NUCLEOTIDE SEQUENCE [LARGE SCALE GENOMIC DNA]</scope>
    <source>
        <strain evidence="3">DSM 22212</strain>
    </source>
</reference>
<dbReference type="EMBL" id="FRAU01000001">
    <property type="protein sequence ID" value="SHK12549.1"/>
    <property type="molecule type" value="Genomic_DNA"/>
</dbReference>
<name>A0A1M6PX83_9BACT</name>
<dbReference type="STRING" id="633813.SAMN04488087_0370"/>
<dbReference type="SMART" id="SM00507">
    <property type="entry name" value="HNHc"/>
    <property type="match status" value="1"/>
</dbReference>
<dbReference type="OrthoDB" id="9802901at2"/>
<dbReference type="GO" id="GO:0003676">
    <property type="term" value="F:nucleic acid binding"/>
    <property type="evidence" value="ECO:0007669"/>
    <property type="project" value="InterPro"/>
</dbReference>
<dbReference type="InterPro" id="IPR052892">
    <property type="entry name" value="NA-targeting_endonuclease"/>
</dbReference>
<dbReference type="Pfam" id="PF01844">
    <property type="entry name" value="HNH"/>
    <property type="match status" value="1"/>
</dbReference>
<dbReference type="Proteomes" id="UP000185812">
    <property type="component" value="Unassembled WGS sequence"/>
</dbReference>
<evidence type="ECO:0000313" key="2">
    <source>
        <dbReference type="EMBL" id="SHK12549.1"/>
    </source>
</evidence>
<keyword evidence="2" id="KW-0255">Endonuclease</keyword>
<dbReference type="InterPro" id="IPR003615">
    <property type="entry name" value="HNH_nuc"/>
</dbReference>
<organism evidence="2 3">
    <name type="scientific">Rhodothermus profundi</name>
    <dbReference type="NCBI Taxonomy" id="633813"/>
    <lineage>
        <taxon>Bacteria</taxon>
        <taxon>Pseudomonadati</taxon>
        <taxon>Rhodothermota</taxon>
        <taxon>Rhodothermia</taxon>
        <taxon>Rhodothermales</taxon>
        <taxon>Rhodothermaceae</taxon>
        <taxon>Rhodothermus</taxon>
    </lineage>
</organism>
<feature type="domain" description="HNH nuclease" evidence="1">
    <location>
        <begin position="71"/>
        <end position="121"/>
    </location>
</feature>
<dbReference type="Gene3D" id="1.10.30.50">
    <property type="match status" value="1"/>
</dbReference>
<keyword evidence="2" id="KW-0540">Nuclease</keyword>
<dbReference type="InterPro" id="IPR002711">
    <property type="entry name" value="HNH"/>
</dbReference>
<gene>
    <name evidence="2" type="ORF">SAMN04488087_0370</name>
</gene>
<keyword evidence="3" id="KW-1185">Reference proteome</keyword>
<dbReference type="PANTHER" id="PTHR33877:SF2">
    <property type="entry name" value="OS07G0170200 PROTEIN"/>
    <property type="match status" value="1"/>
</dbReference>
<dbReference type="AlphaFoldDB" id="A0A1M6PX83"/>
<evidence type="ECO:0000259" key="1">
    <source>
        <dbReference type="SMART" id="SM00507"/>
    </source>
</evidence>
<protein>
    <submittedName>
        <fullName evidence="2">5-methylcytosine-specific restriction endonuclease McrA</fullName>
    </submittedName>
</protein>
<dbReference type="CDD" id="cd00085">
    <property type="entry name" value="HNHc"/>
    <property type="match status" value="1"/>
</dbReference>
<keyword evidence="2" id="KW-0378">Hydrolase</keyword>
<evidence type="ECO:0000313" key="3">
    <source>
        <dbReference type="Proteomes" id="UP000185812"/>
    </source>
</evidence>
<dbReference type="GO" id="GO:0008270">
    <property type="term" value="F:zinc ion binding"/>
    <property type="evidence" value="ECO:0007669"/>
    <property type="project" value="InterPro"/>
</dbReference>
<dbReference type="PANTHER" id="PTHR33877">
    <property type="entry name" value="SLL1193 PROTEIN"/>
    <property type="match status" value="1"/>
</dbReference>
<dbReference type="RefSeq" id="WP_072714244.1">
    <property type="nucleotide sequence ID" value="NZ_FRAU01000001.1"/>
</dbReference>
<dbReference type="GO" id="GO:0004519">
    <property type="term" value="F:endonuclease activity"/>
    <property type="evidence" value="ECO:0007669"/>
    <property type="project" value="UniProtKB-KW"/>
</dbReference>
<sequence>MKGQVLVLNQDYSALTVCSVERAVILVLMRKAEVVAARPGRFVRSPSLQLPWPSVVRLKWYVRVPYKHIMLNRKNILRRDRYRCQYCGSRENLTVDHIIPRSRGGRDTWENLVTACTRCNNRKGNRTPEEAGMKLRGRPFRPSHIMFIREFVGTIDEAWKPYLFMA</sequence>